<reference evidence="3 4" key="1">
    <citation type="submission" date="2016-07" db="EMBL/GenBank/DDBJ databases">
        <title>Pervasive Adenine N6-methylation of Active Genes in Fungi.</title>
        <authorList>
            <consortium name="DOE Joint Genome Institute"/>
            <person name="Mondo S.J."/>
            <person name="Dannebaum R.O."/>
            <person name="Kuo R.C."/>
            <person name="Labutti K."/>
            <person name="Haridas S."/>
            <person name="Kuo A."/>
            <person name="Salamov A."/>
            <person name="Ahrendt S.R."/>
            <person name="Lipzen A."/>
            <person name="Sullivan W."/>
            <person name="Andreopoulos W.B."/>
            <person name="Clum A."/>
            <person name="Lindquist E."/>
            <person name="Daum C."/>
            <person name="Ramamoorthy G.K."/>
            <person name="Gryganskyi A."/>
            <person name="Culley D."/>
            <person name="Magnuson J.K."/>
            <person name="James T.Y."/>
            <person name="O'Malley M.A."/>
            <person name="Stajich J.E."/>
            <person name="Spatafora J.W."/>
            <person name="Visel A."/>
            <person name="Grigoriev I.V."/>
        </authorList>
    </citation>
    <scope>NUCLEOTIDE SEQUENCE [LARGE SCALE GENOMIC DNA]</scope>
    <source>
        <strain evidence="3 4">PL171</strain>
    </source>
</reference>
<evidence type="ECO:0000256" key="2">
    <source>
        <dbReference type="SAM" id="Phobius"/>
    </source>
</evidence>
<dbReference type="EMBL" id="MCFL01000003">
    <property type="protein sequence ID" value="ORZ40286.1"/>
    <property type="molecule type" value="Genomic_DNA"/>
</dbReference>
<keyword evidence="2" id="KW-1133">Transmembrane helix</keyword>
<dbReference type="AlphaFoldDB" id="A0A1Y2I0A4"/>
<evidence type="ECO:0000313" key="3">
    <source>
        <dbReference type="EMBL" id="ORZ40286.1"/>
    </source>
</evidence>
<feature type="transmembrane region" description="Helical" evidence="2">
    <location>
        <begin position="189"/>
        <end position="211"/>
    </location>
</feature>
<keyword evidence="4" id="KW-1185">Reference proteome</keyword>
<feature type="transmembrane region" description="Helical" evidence="2">
    <location>
        <begin position="155"/>
        <end position="177"/>
    </location>
</feature>
<evidence type="ECO:0000313" key="4">
    <source>
        <dbReference type="Proteomes" id="UP000193411"/>
    </source>
</evidence>
<keyword evidence="2" id="KW-0472">Membrane</keyword>
<comment type="caution">
    <text evidence="3">The sequence shown here is derived from an EMBL/GenBank/DDBJ whole genome shotgun (WGS) entry which is preliminary data.</text>
</comment>
<gene>
    <name evidence="3" type="ORF">BCR44DRAFT_90928</name>
</gene>
<protein>
    <submittedName>
        <fullName evidence="3">Uncharacterized protein</fullName>
    </submittedName>
</protein>
<evidence type="ECO:0000256" key="1">
    <source>
        <dbReference type="SAM" id="MobiDB-lite"/>
    </source>
</evidence>
<feature type="compositionally biased region" description="Low complexity" evidence="1">
    <location>
        <begin position="8"/>
        <end position="24"/>
    </location>
</feature>
<feature type="transmembrane region" description="Helical" evidence="2">
    <location>
        <begin position="261"/>
        <end position="280"/>
    </location>
</feature>
<accession>A0A1Y2I0A4</accession>
<organism evidence="3 4">
    <name type="scientific">Catenaria anguillulae PL171</name>
    <dbReference type="NCBI Taxonomy" id="765915"/>
    <lineage>
        <taxon>Eukaryota</taxon>
        <taxon>Fungi</taxon>
        <taxon>Fungi incertae sedis</taxon>
        <taxon>Blastocladiomycota</taxon>
        <taxon>Blastocladiomycetes</taxon>
        <taxon>Blastocladiales</taxon>
        <taxon>Catenariaceae</taxon>
        <taxon>Catenaria</taxon>
    </lineage>
</organism>
<feature type="transmembrane region" description="Helical" evidence="2">
    <location>
        <begin position="325"/>
        <end position="348"/>
    </location>
</feature>
<dbReference type="Proteomes" id="UP000193411">
    <property type="component" value="Unassembled WGS sequence"/>
</dbReference>
<feature type="region of interest" description="Disordered" evidence="1">
    <location>
        <begin position="1"/>
        <end position="42"/>
    </location>
</feature>
<keyword evidence="2" id="KW-0812">Transmembrane</keyword>
<name>A0A1Y2I0A4_9FUNG</name>
<sequence>MTTQPLPSTSSATRRRMASSTAISFPPDQLPPEPQSSTLPHTTFTHLTSRDILNADPTSVPSGGSAGTLTAPLDPYAIPQLDEPDHIYMPVSTVVGRVYRRVPREQALRMLAGDGNASEWNVGRVGSGMNVSKKNRTPLSIVFNVRRFALGMMRVVPLILLGMTAMETLLSCTQPILALGPLVQVYSVIARPLAIIFDALLTLLVVVRLVLSVTSTRSPFTIHPVSNPSATPFSSSQSLLEHASLFPPDINKPPRPPPSRLATALYCASLVASAVTFPFADDLDIARNARARGAGARWAGNGSLARWLVGGLWTELPKGWETHVFVWWIAGIVRMATIVAGFLVEVVVKAKGRRNKLG</sequence>
<proteinExistence type="predicted"/>